<reference evidence="7 8" key="1">
    <citation type="submission" date="2023-10" db="EMBL/GenBank/DDBJ databases">
        <title>Comparative genomics analysis reveals potential genetic determinants of host preference in Cryptosporidium xiaoi.</title>
        <authorList>
            <person name="Xiao L."/>
            <person name="Li J."/>
        </authorList>
    </citation>
    <scope>NUCLEOTIDE SEQUENCE [LARGE SCALE GENOMIC DNA]</scope>
    <source>
        <strain evidence="7 8">52996</strain>
    </source>
</reference>
<feature type="transmembrane region" description="Helical" evidence="5">
    <location>
        <begin position="506"/>
        <end position="528"/>
    </location>
</feature>
<evidence type="ECO:0000259" key="6">
    <source>
        <dbReference type="Pfam" id="PF01490"/>
    </source>
</evidence>
<comment type="subcellular location">
    <subcellularLocation>
        <location evidence="1">Membrane</location>
        <topology evidence="1">Multi-pass membrane protein</topology>
    </subcellularLocation>
</comment>
<evidence type="ECO:0000256" key="2">
    <source>
        <dbReference type="ARBA" id="ARBA00022692"/>
    </source>
</evidence>
<feature type="transmembrane region" description="Helical" evidence="5">
    <location>
        <begin position="203"/>
        <end position="224"/>
    </location>
</feature>
<dbReference type="Proteomes" id="UP001311799">
    <property type="component" value="Unassembled WGS sequence"/>
</dbReference>
<feature type="domain" description="Amino acid transporter transmembrane" evidence="6">
    <location>
        <begin position="59"/>
        <end position="528"/>
    </location>
</feature>
<evidence type="ECO:0000256" key="4">
    <source>
        <dbReference type="ARBA" id="ARBA00023136"/>
    </source>
</evidence>
<dbReference type="Pfam" id="PF01490">
    <property type="entry name" value="Aa_trans"/>
    <property type="match status" value="1"/>
</dbReference>
<evidence type="ECO:0000256" key="3">
    <source>
        <dbReference type="ARBA" id="ARBA00022989"/>
    </source>
</evidence>
<dbReference type="EMBL" id="JAWDEY010000001">
    <property type="protein sequence ID" value="KAK6591162.1"/>
    <property type="molecule type" value="Genomic_DNA"/>
</dbReference>
<organism evidence="7 8">
    <name type="scientific">Cryptosporidium xiaoi</name>
    <dbReference type="NCBI Taxonomy" id="659607"/>
    <lineage>
        <taxon>Eukaryota</taxon>
        <taxon>Sar</taxon>
        <taxon>Alveolata</taxon>
        <taxon>Apicomplexa</taxon>
        <taxon>Conoidasida</taxon>
        <taxon>Coccidia</taxon>
        <taxon>Eucoccidiorida</taxon>
        <taxon>Eimeriorina</taxon>
        <taxon>Cryptosporidiidae</taxon>
        <taxon>Cryptosporidium</taxon>
    </lineage>
</organism>
<evidence type="ECO:0000256" key="1">
    <source>
        <dbReference type="ARBA" id="ARBA00004141"/>
    </source>
</evidence>
<feature type="transmembrane region" description="Helical" evidence="5">
    <location>
        <begin position="173"/>
        <end position="191"/>
    </location>
</feature>
<dbReference type="GO" id="GO:0016020">
    <property type="term" value="C:membrane"/>
    <property type="evidence" value="ECO:0007669"/>
    <property type="project" value="UniProtKB-SubCell"/>
</dbReference>
<feature type="transmembrane region" description="Helical" evidence="5">
    <location>
        <begin position="133"/>
        <end position="153"/>
    </location>
</feature>
<feature type="transmembrane region" description="Helical" evidence="5">
    <location>
        <begin position="60"/>
        <end position="83"/>
    </location>
</feature>
<feature type="transmembrane region" description="Helical" evidence="5">
    <location>
        <begin position="282"/>
        <end position="305"/>
    </location>
</feature>
<feature type="transmembrane region" description="Helical" evidence="5">
    <location>
        <begin position="445"/>
        <end position="466"/>
    </location>
</feature>
<feature type="transmembrane region" description="Helical" evidence="5">
    <location>
        <begin position="325"/>
        <end position="344"/>
    </location>
</feature>
<protein>
    <recommendedName>
        <fullName evidence="6">Amino acid transporter transmembrane domain-containing protein</fullName>
    </recommendedName>
</protein>
<dbReference type="PANTHER" id="PTHR22950">
    <property type="entry name" value="AMINO ACID TRANSPORTER"/>
    <property type="match status" value="1"/>
</dbReference>
<proteinExistence type="predicted"/>
<evidence type="ECO:0000313" key="7">
    <source>
        <dbReference type="EMBL" id="KAK6591162.1"/>
    </source>
</evidence>
<keyword evidence="8" id="KW-1185">Reference proteome</keyword>
<dbReference type="AlphaFoldDB" id="A0AAV9Y3K5"/>
<evidence type="ECO:0000313" key="8">
    <source>
        <dbReference type="Proteomes" id="UP001311799"/>
    </source>
</evidence>
<keyword evidence="2 5" id="KW-0812">Transmembrane</keyword>
<accession>A0AAV9Y3K5</accession>
<sequence>MNIELVMVDSQNGKSLDESNFEINERLKNGYKGEYRDSIESPIGIVVVPLKESSIWVQMLIGFITVIKATIGTGILFAPYSIVNTGYSISLALLLFYWFLNIICTLILLECADRANATYSGIASHAMGKVGRIVADVSLIFTQISFCSVFATFVTKAIQNVIAGIYNCNPSYIDYGTALITFLQLLVYIPLSCPGRIQSLGPAMVIANISLFVGVIIVFVYSALELSKNMANNTIYNIPSYTDLRSVAGFIGTAAFLWVSGPVVLSYYVSIAEQNTRRMFKWVYLGAISFVFVLTLTFTYVSAYGFGEKTFSTITLNLPISPGSITGQIFFALSVLLSFPLMTFPMKEIFTNYIETIYRKYTRKKIVEFILPAEQERQLNVQRTSKINTPIVSSQRNSPFTDRSSGSIVSRLGSKVLLRQPSGSISFTVENLSPKEGISYHIVKAAPSIVTIIISILCCLLGYFLINSLGNFVNLVGGLFCVPISIILPALFHLTMFRKEMKITTLIMDIILIICGVVTAVIVIWYTFVSWSVSNESICRLNSGQIK</sequence>
<dbReference type="GO" id="GO:0015179">
    <property type="term" value="F:L-amino acid transmembrane transporter activity"/>
    <property type="evidence" value="ECO:0007669"/>
    <property type="project" value="TreeGrafter"/>
</dbReference>
<gene>
    <name evidence="7" type="ORF">RS030_101575</name>
</gene>
<keyword evidence="4 5" id="KW-0472">Membrane</keyword>
<feature type="transmembrane region" description="Helical" evidence="5">
    <location>
        <begin position="244"/>
        <end position="270"/>
    </location>
</feature>
<feature type="transmembrane region" description="Helical" evidence="5">
    <location>
        <begin position="472"/>
        <end position="494"/>
    </location>
</feature>
<dbReference type="InterPro" id="IPR013057">
    <property type="entry name" value="AA_transpt_TM"/>
</dbReference>
<comment type="caution">
    <text evidence="7">The sequence shown here is derived from an EMBL/GenBank/DDBJ whole genome shotgun (WGS) entry which is preliminary data.</text>
</comment>
<keyword evidence="3 5" id="KW-1133">Transmembrane helix</keyword>
<evidence type="ECO:0000256" key="5">
    <source>
        <dbReference type="SAM" id="Phobius"/>
    </source>
</evidence>
<feature type="transmembrane region" description="Helical" evidence="5">
    <location>
        <begin position="89"/>
        <end position="112"/>
    </location>
</feature>
<name>A0AAV9Y3K5_9CRYT</name>